<proteinExistence type="predicted"/>
<comment type="caution">
    <text evidence="4">The sequence shown here is derived from an EMBL/GenBank/DDBJ whole genome shotgun (WGS) entry which is preliminary data.</text>
</comment>
<evidence type="ECO:0000259" key="3">
    <source>
        <dbReference type="PROSITE" id="PS50157"/>
    </source>
</evidence>
<dbReference type="GO" id="GO:0008270">
    <property type="term" value="F:zinc ion binding"/>
    <property type="evidence" value="ECO:0007669"/>
    <property type="project" value="UniProtKB-KW"/>
</dbReference>
<dbReference type="Proteomes" id="UP000285712">
    <property type="component" value="Unassembled WGS sequence"/>
</dbReference>
<organism evidence="4 5">
    <name type="scientific">Aphanomyces astaci</name>
    <name type="common">Crayfish plague agent</name>
    <dbReference type="NCBI Taxonomy" id="112090"/>
    <lineage>
        <taxon>Eukaryota</taxon>
        <taxon>Sar</taxon>
        <taxon>Stramenopiles</taxon>
        <taxon>Oomycota</taxon>
        <taxon>Saprolegniomycetes</taxon>
        <taxon>Saprolegniales</taxon>
        <taxon>Verrucalvaceae</taxon>
        <taxon>Aphanomyces</taxon>
    </lineage>
</organism>
<dbReference type="InterPro" id="IPR002110">
    <property type="entry name" value="Ankyrin_rpt"/>
</dbReference>
<gene>
    <name evidence="4" type="ORF">DYB35_007547</name>
</gene>
<dbReference type="Gene3D" id="1.25.40.20">
    <property type="entry name" value="Ankyrin repeat-containing domain"/>
    <property type="match status" value="1"/>
</dbReference>
<evidence type="ECO:0000313" key="4">
    <source>
        <dbReference type="EMBL" id="RHZ01704.1"/>
    </source>
</evidence>
<keyword evidence="1" id="KW-0040">ANK repeat</keyword>
<feature type="repeat" description="ANK" evidence="1">
    <location>
        <begin position="242"/>
        <end position="264"/>
    </location>
</feature>
<dbReference type="InterPro" id="IPR036770">
    <property type="entry name" value="Ankyrin_rpt-contain_sf"/>
</dbReference>
<dbReference type="PROSITE" id="PS00028">
    <property type="entry name" value="ZINC_FINGER_C2H2_1"/>
    <property type="match status" value="1"/>
</dbReference>
<dbReference type="InterPro" id="IPR013087">
    <property type="entry name" value="Znf_C2H2_type"/>
</dbReference>
<evidence type="ECO:0000256" key="2">
    <source>
        <dbReference type="PROSITE-ProRule" id="PRU00042"/>
    </source>
</evidence>
<dbReference type="EMBL" id="QUTG01000649">
    <property type="protein sequence ID" value="RHZ01704.1"/>
    <property type="molecule type" value="Genomic_DNA"/>
</dbReference>
<name>A0A3R7ANS4_APHAT</name>
<dbReference type="AlphaFoldDB" id="A0A3R7ANS4"/>
<dbReference type="PROSITE" id="PS50157">
    <property type="entry name" value="ZINC_FINGER_C2H2_2"/>
    <property type="match status" value="1"/>
</dbReference>
<keyword evidence="2" id="KW-0863">Zinc-finger</keyword>
<dbReference type="PROSITE" id="PS50088">
    <property type="entry name" value="ANK_REPEAT"/>
    <property type="match status" value="1"/>
</dbReference>
<sequence>MKADKQPDPYAWWKGTKYKGNDYAKFLTDQLATEHGGQCKPSSGKCVRFHLSHLKTPYSLGQRAGTAGDFELLFAIDVFKAHITSLCASGRPPQRGVPLTVTTVSTYELVRTRSYPSSHSLGQHLSTVLMEDVALREFVADIRVNGKGMLTFTSHEHMTWHAVRGRLPCSQCGRFFNGPKGIRVHQMLNHNISFASAQGEALATDWQLVVNIYLRLLCTKGSVDMLKFLHCQQLDFALINRNGHSALHKAAIKGHLEACRWLLDVAGLGWNHMQKDEDGFTPQRFAMENGHVELGAYLAQAEASLRTITA</sequence>
<dbReference type="VEuPathDB" id="FungiDB:H257_16856"/>
<dbReference type="PROSITE" id="PS50297">
    <property type="entry name" value="ANK_REP_REGION"/>
    <property type="match status" value="1"/>
</dbReference>
<protein>
    <recommendedName>
        <fullName evidence="3">C2H2-type domain-containing protein</fullName>
    </recommendedName>
</protein>
<dbReference type="SUPFAM" id="SSF48403">
    <property type="entry name" value="Ankyrin repeat"/>
    <property type="match status" value="1"/>
</dbReference>
<keyword evidence="2" id="KW-0479">Metal-binding</keyword>
<reference evidence="4 5" key="1">
    <citation type="submission" date="2018-08" db="EMBL/GenBank/DDBJ databases">
        <title>Aphanomyces genome sequencing and annotation.</title>
        <authorList>
            <person name="Minardi D."/>
            <person name="Oidtmann B."/>
            <person name="Van Der Giezen M."/>
            <person name="Studholme D.J."/>
        </authorList>
    </citation>
    <scope>NUCLEOTIDE SEQUENCE [LARGE SCALE GENOMIC DNA]</scope>
    <source>
        <strain evidence="4 5">Sv</strain>
    </source>
</reference>
<dbReference type="VEuPathDB" id="FungiDB:H257_16857"/>
<accession>A0A3R7ANS4</accession>
<keyword evidence="2" id="KW-0862">Zinc</keyword>
<evidence type="ECO:0000256" key="1">
    <source>
        <dbReference type="PROSITE-ProRule" id="PRU00023"/>
    </source>
</evidence>
<dbReference type="Pfam" id="PF12796">
    <property type="entry name" value="Ank_2"/>
    <property type="match status" value="1"/>
</dbReference>
<feature type="domain" description="C2H2-type" evidence="3">
    <location>
        <begin position="167"/>
        <end position="190"/>
    </location>
</feature>
<evidence type="ECO:0000313" key="5">
    <source>
        <dbReference type="Proteomes" id="UP000285712"/>
    </source>
</evidence>